<evidence type="ECO:0000313" key="2">
    <source>
        <dbReference type="Proteomes" id="UP000494363"/>
    </source>
</evidence>
<name>A0A6J5E0H4_9BURK</name>
<dbReference type="Proteomes" id="UP000494363">
    <property type="component" value="Unassembled WGS sequence"/>
</dbReference>
<evidence type="ECO:0000313" key="1">
    <source>
        <dbReference type="EMBL" id="CAB3758635.1"/>
    </source>
</evidence>
<dbReference type="AlphaFoldDB" id="A0A6J5E0H4"/>
<reference evidence="1 2" key="1">
    <citation type="submission" date="2020-04" db="EMBL/GenBank/DDBJ databases">
        <authorList>
            <person name="De Canck E."/>
        </authorList>
    </citation>
    <scope>NUCLEOTIDE SEQUENCE [LARGE SCALE GENOMIC DNA]</scope>
    <source>
        <strain evidence="1 2">LMG 29542</strain>
    </source>
</reference>
<proteinExistence type="predicted"/>
<keyword evidence="2" id="KW-1185">Reference proteome</keyword>
<sequence length="64" mass="6618">MKVIVVNEGEAPVRVIIDGDTVNDSHLQPGEEAALTASDEGVIELRELGGLQADLSSTEGEAAT</sequence>
<dbReference type="RefSeq" id="WP_175227614.1">
    <property type="nucleotide sequence ID" value="NZ_CADIKH010000014.1"/>
</dbReference>
<accession>A0A6J5E0H4</accession>
<organism evidence="1 2">
    <name type="scientific">Paraburkholderia humisilvae</name>
    <dbReference type="NCBI Taxonomy" id="627669"/>
    <lineage>
        <taxon>Bacteria</taxon>
        <taxon>Pseudomonadati</taxon>
        <taxon>Pseudomonadota</taxon>
        <taxon>Betaproteobacteria</taxon>
        <taxon>Burkholderiales</taxon>
        <taxon>Burkholderiaceae</taxon>
        <taxon>Paraburkholderia</taxon>
    </lineage>
</organism>
<dbReference type="EMBL" id="CADIKH010000014">
    <property type="protein sequence ID" value="CAB3758635.1"/>
    <property type="molecule type" value="Genomic_DNA"/>
</dbReference>
<protein>
    <submittedName>
        <fullName evidence="1">Uncharacterized protein</fullName>
    </submittedName>
</protein>
<gene>
    <name evidence="1" type="ORF">LMG29542_03392</name>
</gene>